<evidence type="ECO:0000313" key="4">
    <source>
        <dbReference type="EMBL" id="KQC29570.1"/>
    </source>
</evidence>
<feature type="domain" description="EF-hand" evidence="3">
    <location>
        <begin position="59"/>
        <end position="94"/>
    </location>
</feature>
<evidence type="ECO:0000313" key="5">
    <source>
        <dbReference type="Proteomes" id="UP000050827"/>
    </source>
</evidence>
<dbReference type="SUPFAM" id="SSF47473">
    <property type="entry name" value="EF-hand"/>
    <property type="match status" value="1"/>
</dbReference>
<evidence type="ECO:0000256" key="1">
    <source>
        <dbReference type="SAM" id="MobiDB-lite"/>
    </source>
</evidence>
<dbReference type="PROSITE" id="PS00018">
    <property type="entry name" value="EF_HAND_1"/>
    <property type="match status" value="1"/>
</dbReference>
<feature type="signal peptide" evidence="2">
    <location>
        <begin position="1"/>
        <end position="23"/>
    </location>
</feature>
<dbReference type="Gene3D" id="1.10.238.10">
    <property type="entry name" value="EF-hand"/>
    <property type="match status" value="1"/>
</dbReference>
<protein>
    <recommendedName>
        <fullName evidence="3">EF-hand domain-containing protein</fullName>
    </recommendedName>
</protein>
<feature type="chain" id="PRO_5006190486" description="EF-hand domain-containing protein" evidence="2">
    <location>
        <begin position="24"/>
        <end position="97"/>
    </location>
</feature>
<organism evidence="4 5">
    <name type="scientific">Flagellimonas eckloniae</name>
    <dbReference type="NCBI Taxonomy" id="346185"/>
    <lineage>
        <taxon>Bacteria</taxon>
        <taxon>Pseudomonadati</taxon>
        <taxon>Bacteroidota</taxon>
        <taxon>Flavobacteriia</taxon>
        <taxon>Flavobacteriales</taxon>
        <taxon>Flavobacteriaceae</taxon>
        <taxon>Flagellimonas</taxon>
    </lineage>
</organism>
<dbReference type="Proteomes" id="UP000050827">
    <property type="component" value="Unassembled WGS sequence"/>
</dbReference>
<dbReference type="InterPro" id="IPR018247">
    <property type="entry name" value="EF_Hand_1_Ca_BS"/>
</dbReference>
<evidence type="ECO:0000259" key="3">
    <source>
        <dbReference type="PROSITE" id="PS50222"/>
    </source>
</evidence>
<keyword evidence="5" id="KW-1185">Reference proteome</keyword>
<name>A0A0Q1H7A4_9FLAO</name>
<proteinExistence type="predicted"/>
<keyword evidence="2" id="KW-0732">Signal</keyword>
<accession>A0A0Q1H7A4</accession>
<gene>
    <name evidence="4" type="ORF">AAY42_06495</name>
</gene>
<dbReference type="AlphaFoldDB" id="A0A0Q1H7A4"/>
<dbReference type="PROSITE" id="PS50222">
    <property type="entry name" value="EF_HAND_2"/>
    <property type="match status" value="1"/>
</dbReference>
<feature type="region of interest" description="Disordered" evidence="1">
    <location>
        <begin position="24"/>
        <end position="59"/>
    </location>
</feature>
<dbReference type="SMART" id="SM00054">
    <property type="entry name" value="EFh"/>
    <property type="match status" value="2"/>
</dbReference>
<reference evidence="4 5" key="1">
    <citation type="submission" date="2015-04" db="EMBL/GenBank/DDBJ databases">
        <title>Complete genome of flavobacterium.</title>
        <authorList>
            <person name="Kwon Y.M."/>
            <person name="Kim S.-J."/>
        </authorList>
    </citation>
    <scope>NUCLEOTIDE SEQUENCE [LARGE SCALE GENOMIC DNA]</scope>
    <source>
        <strain evidence="4 5">DK169</strain>
    </source>
</reference>
<dbReference type="EMBL" id="LCTZ01000002">
    <property type="protein sequence ID" value="KQC29570.1"/>
    <property type="molecule type" value="Genomic_DNA"/>
</dbReference>
<dbReference type="GO" id="GO:0005509">
    <property type="term" value="F:calcium ion binding"/>
    <property type="evidence" value="ECO:0007669"/>
    <property type="project" value="InterPro"/>
</dbReference>
<dbReference type="RefSeq" id="WP_055393479.1">
    <property type="nucleotide sequence ID" value="NZ_LCTZ01000002.1"/>
</dbReference>
<comment type="caution">
    <text evidence="4">The sequence shown here is derived from an EMBL/GenBank/DDBJ whole genome shotgun (WGS) entry which is preliminary data.</text>
</comment>
<dbReference type="Pfam" id="PF13202">
    <property type="entry name" value="EF-hand_5"/>
    <property type="match status" value="2"/>
</dbReference>
<dbReference type="STRING" id="346185.AAY42_06495"/>
<dbReference type="InterPro" id="IPR002048">
    <property type="entry name" value="EF_hand_dom"/>
</dbReference>
<sequence>MKKGTFTTLLFTIALLTSAIGVAQENTDREKGRPDPEKIMERLDTDEDGKLSKEEASKAKRGRLAEKFDEIDTNSDGFIDLDEFKKFHEQRPKRREE</sequence>
<dbReference type="OrthoDB" id="1145220at2"/>
<evidence type="ECO:0000256" key="2">
    <source>
        <dbReference type="SAM" id="SignalP"/>
    </source>
</evidence>
<feature type="compositionally biased region" description="Basic and acidic residues" evidence="1">
    <location>
        <begin position="26"/>
        <end position="59"/>
    </location>
</feature>
<dbReference type="InterPro" id="IPR011992">
    <property type="entry name" value="EF-hand-dom_pair"/>
</dbReference>